<keyword evidence="2" id="KW-0808">Transferase</keyword>
<dbReference type="Pfam" id="PF08241">
    <property type="entry name" value="Methyltransf_11"/>
    <property type="match status" value="1"/>
</dbReference>
<dbReference type="GO" id="GO:0032259">
    <property type="term" value="P:methylation"/>
    <property type="evidence" value="ECO:0007669"/>
    <property type="project" value="UniProtKB-KW"/>
</dbReference>
<dbReference type="Proteomes" id="UP000281028">
    <property type="component" value="Unassembled WGS sequence"/>
</dbReference>
<evidence type="ECO:0000313" key="2">
    <source>
        <dbReference type="EMBL" id="NSL86816.1"/>
    </source>
</evidence>
<dbReference type="InterPro" id="IPR029063">
    <property type="entry name" value="SAM-dependent_MTases_sf"/>
</dbReference>
<dbReference type="EMBL" id="RIAR02000001">
    <property type="protein sequence ID" value="NSL86816.1"/>
    <property type="molecule type" value="Genomic_DNA"/>
</dbReference>
<dbReference type="InterPro" id="IPR013216">
    <property type="entry name" value="Methyltransf_11"/>
</dbReference>
<reference evidence="2" key="1">
    <citation type="submission" date="2020-05" db="EMBL/GenBank/DDBJ databases">
        <title>Chitinophaga laudate sp. nov., isolated from a tropical peat swamp.</title>
        <authorList>
            <person name="Goh C.B.S."/>
            <person name="Lee M.S."/>
            <person name="Parimannan S."/>
            <person name="Pasbakhsh P."/>
            <person name="Yule C.M."/>
            <person name="Rajandas H."/>
            <person name="Loke S."/>
            <person name="Croft L."/>
            <person name="Tan J.B.L."/>
        </authorList>
    </citation>
    <scope>NUCLEOTIDE SEQUENCE</scope>
    <source>
        <strain evidence="2">Mgbs1</strain>
    </source>
</reference>
<sequence length="211" mass="24121">MQDESGKPEFWEAAFHERQEMWGFEPSRSAVLTRDFFVEKGVQQVLIPGIGYGRNARIFRDSGMTVTGIEISATAIEMARKHYGEDMTIYHGSVTAMPFDNRRYDGIFCYALIHLLDSEERRKLIRDCYHQLSDNGYMIFTVISKEADTYGKGTLIGKDRYAMFGGVNMFFYDEASIHEEFEAAGLLNISRVSESYPFYLITCRKETGAGT</sequence>
<keyword evidence="3" id="KW-1185">Reference proteome</keyword>
<dbReference type="Gene3D" id="3.40.50.150">
    <property type="entry name" value="Vaccinia Virus protein VP39"/>
    <property type="match status" value="1"/>
</dbReference>
<protein>
    <submittedName>
        <fullName evidence="2">Class I SAM-dependent methyltransferase</fullName>
    </submittedName>
</protein>
<dbReference type="AlphaFoldDB" id="A0A3S1JEG4"/>
<comment type="caution">
    <text evidence="2">The sequence shown here is derived from an EMBL/GenBank/DDBJ whole genome shotgun (WGS) entry which is preliminary data.</text>
</comment>
<evidence type="ECO:0000259" key="1">
    <source>
        <dbReference type="Pfam" id="PF08241"/>
    </source>
</evidence>
<dbReference type="SUPFAM" id="SSF53335">
    <property type="entry name" value="S-adenosyl-L-methionine-dependent methyltransferases"/>
    <property type="match status" value="1"/>
</dbReference>
<proteinExistence type="predicted"/>
<dbReference type="OrthoDB" id="703529at2"/>
<accession>A0A3S1JEG4</accession>
<dbReference type="CDD" id="cd02440">
    <property type="entry name" value="AdoMet_MTases"/>
    <property type="match status" value="1"/>
</dbReference>
<feature type="domain" description="Methyltransferase type 11" evidence="1">
    <location>
        <begin position="49"/>
        <end position="140"/>
    </location>
</feature>
<evidence type="ECO:0000313" key="3">
    <source>
        <dbReference type="Proteomes" id="UP000281028"/>
    </source>
</evidence>
<keyword evidence="2" id="KW-0489">Methyltransferase</keyword>
<name>A0A3S1JEG4_9BACT</name>
<gene>
    <name evidence="2" type="ORF">ECE50_008240</name>
</gene>
<dbReference type="PANTHER" id="PTHR43861">
    <property type="entry name" value="TRANS-ACONITATE 2-METHYLTRANSFERASE-RELATED"/>
    <property type="match status" value="1"/>
</dbReference>
<organism evidence="2 3">
    <name type="scientific">Chitinophaga solisilvae</name>
    <dbReference type="NCBI Taxonomy" id="1233460"/>
    <lineage>
        <taxon>Bacteria</taxon>
        <taxon>Pseudomonadati</taxon>
        <taxon>Bacteroidota</taxon>
        <taxon>Chitinophagia</taxon>
        <taxon>Chitinophagales</taxon>
        <taxon>Chitinophagaceae</taxon>
        <taxon>Chitinophaga</taxon>
    </lineage>
</organism>
<dbReference type="GO" id="GO:0008757">
    <property type="term" value="F:S-adenosylmethionine-dependent methyltransferase activity"/>
    <property type="evidence" value="ECO:0007669"/>
    <property type="project" value="InterPro"/>
</dbReference>